<dbReference type="SUPFAM" id="SSF52499">
    <property type="entry name" value="Isochorismatase-like hydrolases"/>
    <property type="match status" value="1"/>
</dbReference>
<dbReference type="GO" id="GO:0046872">
    <property type="term" value="F:metal ion binding"/>
    <property type="evidence" value="ECO:0007669"/>
    <property type="project" value="UniProtKB-KW"/>
</dbReference>
<feature type="domain" description="Isochorismatase-like" evidence="9">
    <location>
        <begin position="9"/>
        <end position="190"/>
    </location>
</feature>
<dbReference type="Gene3D" id="3.40.50.850">
    <property type="entry name" value="Isochorismatase-like"/>
    <property type="match status" value="1"/>
</dbReference>
<keyword evidence="4" id="KW-0378">Hydrolase</keyword>
<dbReference type="PANTHER" id="PTHR11080:SF2">
    <property type="entry name" value="LD05707P"/>
    <property type="match status" value="1"/>
</dbReference>
<evidence type="ECO:0000256" key="1">
    <source>
        <dbReference type="ARBA" id="ARBA00006336"/>
    </source>
</evidence>
<protein>
    <recommendedName>
        <fullName evidence="8">Nicotinamidase</fullName>
        <ecNumber evidence="6">3.5.1.19</ecNumber>
    </recommendedName>
    <alternativeName>
        <fullName evidence="7">Nicotinamide deamidase</fullName>
    </alternativeName>
</protein>
<sequence length="210" mass="23026">MLVKPDTDLLLVVDVQNDFCPGGLLPVPGGGEVVAPINRLMGRFDHTVLTQDWHPADHMSFASAHPGRQPYDTVALAYGPQILWPDHCVQGSRGAEFHPDLDLTRAELVLRKGCDRGIDSYSAFMENDRTTPTGLAGYMRERGFERVFLTGLAFDVCVLWSAEDAHRLGFAAVLIDDACRSLDLDGSDGAARLRLRELEIPVVKGAQIGR</sequence>
<keyword evidence="2" id="KW-0662">Pyridine nucleotide biosynthesis</keyword>
<dbReference type="EC" id="3.5.1.19" evidence="6"/>
<accession>A0A916UHF5</accession>
<dbReference type="InterPro" id="IPR052347">
    <property type="entry name" value="Isochorismatase_Nicotinamidase"/>
</dbReference>
<evidence type="ECO:0000256" key="8">
    <source>
        <dbReference type="ARBA" id="ARBA00072277"/>
    </source>
</evidence>
<evidence type="ECO:0000256" key="7">
    <source>
        <dbReference type="ARBA" id="ARBA00043224"/>
    </source>
</evidence>
<name>A0A916UHF5_9HYPH</name>
<evidence type="ECO:0000256" key="2">
    <source>
        <dbReference type="ARBA" id="ARBA00022642"/>
    </source>
</evidence>
<gene>
    <name evidence="10" type="primary">pncA</name>
    <name evidence="10" type="ORF">GCM10010994_33600</name>
</gene>
<evidence type="ECO:0000313" key="10">
    <source>
        <dbReference type="EMBL" id="GGC72465.1"/>
    </source>
</evidence>
<evidence type="ECO:0000313" key="11">
    <source>
        <dbReference type="Proteomes" id="UP000637002"/>
    </source>
</evidence>
<comment type="pathway">
    <text evidence="5">Cofactor biosynthesis; nicotinate biosynthesis; nicotinate from nicotinamide: step 1/1.</text>
</comment>
<dbReference type="PANTHER" id="PTHR11080">
    <property type="entry name" value="PYRAZINAMIDASE/NICOTINAMIDASE"/>
    <property type="match status" value="1"/>
</dbReference>
<dbReference type="InterPro" id="IPR036380">
    <property type="entry name" value="Isochorismatase-like_sf"/>
</dbReference>
<dbReference type="FunFam" id="3.40.50.850:FF:000006">
    <property type="entry name" value="Bifunctional pyrazinamidase/nicotinamidase"/>
    <property type="match status" value="1"/>
</dbReference>
<dbReference type="RefSeq" id="WP_188610348.1">
    <property type="nucleotide sequence ID" value="NZ_BMGG01000006.1"/>
</dbReference>
<evidence type="ECO:0000256" key="4">
    <source>
        <dbReference type="ARBA" id="ARBA00022801"/>
    </source>
</evidence>
<evidence type="ECO:0000256" key="5">
    <source>
        <dbReference type="ARBA" id="ARBA00037900"/>
    </source>
</evidence>
<evidence type="ECO:0000256" key="3">
    <source>
        <dbReference type="ARBA" id="ARBA00022723"/>
    </source>
</evidence>
<dbReference type="GO" id="GO:0019363">
    <property type="term" value="P:pyridine nucleotide biosynthetic process"/>
    <property type="evidence" value="ECO:0007669"/>
    <property type="project" value="UniProtKB-KW"/>
</dbReference>
<proteinExistence type="inferred from homology"/>
<dbReference type="GO" id="GO:0008936">
    <property type="term" value="F:nicotinamidase activity"/>
    <property type="evidence" value="ECO:0007669"/>
    <property type="project" value="UniProtKB-EC"/>
</dbReference>
<evidence type="ECO:0000259" key="9">
    <source>
        <dbReference type="Pfam" id="PF00857"/>
    </source>
</evidence>
<dbReference type="NCBIfam" id="NF008623">
    <property type="entry name" value="PRK11609.1"/>
    <property type="match status" value="1"/>
</dbReference>
<dbReference type="InterPro" id="IPR000868">
    <property type="entry name" value="Isochorismatase-like_dom"/>
</dbReference>
<dbReference type="CDD" id="cd01011">
    <property type="entry name" value="nicotinamidase"/>
    <property type="match status" value="1"/>
</dbReference>
<comment type="similarity">
    <text evidence="1">Belongs to the isochorismatase family.</text>
</comment>
<comment type="caution">
    <text evidence="10">The sequence shown here is derived from an EMBL/GenBank/DDBJ whole genome shotgun (WGS) entry which is preliminary data.</text>
</comment>
<evidence type="ECO:0000256" key="6">
    <source>
        <dbReference type="ARBA" id="ARBA00039017"/>
    </source>
</evidence>
<keyword evidence="11" id="KW-1185">Reference proteome</keyword>
<organism evidence="10 11">
    <name type="scientific">Chelatococcus reniformis</name>
    <dbReference type="NCBI Taxonomy" id="1494448"/>
    <lineage>
        <taxon>Bacteria</taxon>
        <taxon>Pseudomonadati</taxon>
        <taxon>Pseudomonadota</taxon>
        <taxon>Alphaproteobacteria</taxon>
        <taxon>Hyphomicrobiales</taxon>
        <taxon>Chelatococcaceae</taxon>
        <taxon>Chelatococcus</taxon>
    </lineage>
</organism>
<reference evidence="10" key="1">
    <citation type="journal article" date="2014" name="Int. J. Syst. Evol. Microbiol.">
        <title>Complete genome sequence of Corynebacterium casei LMG S-19264T (=DSM 44701T), isolated from a smear-ripened cheese.</title>
        <authorList>
            <consortium name="US DOE Joint Genome Institute (JGI-PGF)"/>
            <person name="Walter F."/>
            <person name="Albersmeier A."/>
            <person name="Kalinowski J."/>
            <person name="Ruckert C."/>
        </authorList>
    </citation>
    <scope>NUCLEOTIDE SEQUENCE</scope>
    <source>
        <strain evidence="10">CGMCC 1.12919</strain>
    </source>
</reference>
<reference evidence="10" key="2">
    <citation type="submission" date="2020-09" db="EMBL/GenBank/DDBJ databases">
        <authorList>
            <person name="Sun Q."/>
            <person name="Zhou Y."/>
        </authorList>
    </citation>
    <scope>NUCLEOTIDE SEQUENCE</scope>
    <source>
        <strain evidence="10">CGMCC 1.12919</strain>
    </source>
</reference>
<keyword evidence="3" id="KW-0479">Metal-binding</keyword>
<dbReference type="Proteomes" id="UP000637002">
    <property type="component" value="Unassembled WGS sequence"/>
</dbReference>
<dbReference type="Pfam" id="PF00857">
    <property type="entry name" value="Isochorismatase"/>
    <property type="match status" value="1"/>
</dbReference>
<dbReference type="EMBL" id="BMGG01000006">
    <property type="protein sequence ID" value="GGC72465.1"/>
    <property type="molecule type" value="Genomic_DNA"/>
</dbReference>
<dbReference type="AlphaFoldDB" id="A0A916UHF5"/>